<organism evidence="2 3">
    <name type="scientific">Portunus trituberculatus</name>
    <name type="common">Swimming crab</name>
    <name type="synonym">Neptunus trituberculatus</name>
    <dbReference type="NCBI Taxonomy" id="210409"/>
    <lineage>
        <taxon>Eukaryota</taxon>
        <taxon>Metazoa</taxon>
        <taxon>Ecdysozoa</taxon>
        <taxon>Arthropoda</taxon>
        <taxon>Crustacea</taxon>
        <taxon>Multicrustacea</taxon>
        <taxon>Malacostraca</taxon>
        <taxon>Eumalacostraca</taxon>
        <taxon>Eucarida</taxon>
        <taxon>Decapoda</taxon>
        <taxon>Pleocyemata</taxon>
        <taxon>Brachyura</taxon>
        <taxon>Eubrachyura</taxon>
        <taxon>Portunoidea</taxon>
        <taxon>Portunidae</taxon>
        <taxon>Portuninae</taxon>
        <taxon>Portunus</taxon>
    </lineage>
</organism>
<feature type="region of interest" description="Disordered" evidence="1">
    <location>
        <begin position="1"/>
        <end position="25"/>
    </location>
</feature>
<reference evidence="2 3" key="1">
    <citation type="submission" date="2019-05" db="EMBL/GenBank/DDBJ databases">
        <title>Another draft genome of Portunus trituberculatus and its Hox gene families provides insights of decapod evolution.</title>
        <authorList>
            <person name="Jeong J.-H."/>
            <person name="Song I."/>
            <person name="Kim S."/>
            <person name="Choi T."/>
            <person name="Kim D."/>
            <person name="Ryu S."/>
            <person name="Kim W."/>
        </authorList>
    </citation>
    <scope>NUCLEOTIDE SEQUENCE [LARGE SCALE GENOMIC DNA]</scope>
    <source>
        <tissue evidence="2">Muscle</tissue>
    </source>
</reference>
<evidence type="ECO:0000256" key="1">
    <source>
        <dbReference type="SAM" id="MobiDB-lite"/>
    </source>
</evidence>
<comment type="caution">
    <text evidence="2">The sequence shown here is derived from an EMBL/GenBank/DDBJ whole genome shotgun (WGS) entry which is preliminary data.</text>
</comment>
<dbReference type="Proteomes" id="UP000324222">
    <property type="component" value="Unassembled WGS sequence"/>
</dbReference>
<protein>
    <submittedName>
        <fullName evidence="2">Uncharacterized protein</fullName>
    </submittedName>
</protein>
<name>A0A5B7K3E6_PORTR</name>
<dbReference type="EMBL" id="VSRR010137024">
    <property type="protein sequence ID" value="MPD03621.1"/>
    <property type="molecule type" value="Genomic_DNA"/>
</dbReference>
<keyword evidence="3" id="KW-1185">Reference proteome</keyword>
<evidence type="ECO:0000313" key="3">
    <source>
        <dbReference type="Proteomes" id="UP000324222"/>
    </source>
</evidence>
<dbReference type="AlphaFoldDB" id="A0A5B7K3E6"/>
<gene>
    <name evidence="2" type="ORF">E2C01_099263</name>
</gene>
<evidence type="ECO:0000313" key="2">
    <source>
        <dbReference type="EMBL" id="MPD03621.1"/>
    </source>
</evidence>
<sequence length="121" mass="13336">MQEGRDFSRGQIVFRSGKTGEQDPEINYDLRPAEKIINQRLAISLSLANLCSSSSSSSSSSFSSSSYRLSLYIYPSPIHLVPGVLSISIRPRAQVRAHSKLLHQCTLEAMVSDGYKCANIQ</sequence>
<accession>A0A5B7K3E6</accession>
<proteinExistence type="predicted"/>